<proteinExistence type="predicted"/>
<comment type="caution">
    <text evidence="2">The sequence shown here is derived from an EMBL/GenBank/DDBJ whole genome shotgun (WGS) entry which is preliminary data.</text>
</comment>
<evidence type="ECO:0000313" key="2">
    <source>
        <dbReference type="EMBL" id="KAF0773439.1"/>
    </source>
</evidence>
<feature type="transmembrane region" description="Helical" evidence="1">
    <location>
        <begin position="20"/>
        <end position="37"/>
    </location>
</feature>
<reference evidence="2 3" key="1">
    <citation type="submission" date="2019-08" db="EMBL/GenBank/DDBJ databases">
        <title>Whole genome of Aphis craccivora.</title>
        <authorList>
            <person name="Voronova N.V."/>
            <person name="Shulinski R.S."/>
            <person name="Bandarenka Y.V."/>
            <person name="Zhorov D.G."/>
            <person name="Warner D."/>
        </authorList>
    </citation>
    <scope>NUCLEOTIDE SEQUENCE [LARGE SCALE GENOMIC DNA]</scope>
    <source>
        <strain evidence="2">180601</strain>
        <tissue evidence="2">Whole Body</tissue>
    </source>
</reference>
<protein>
    <submittedName>
        <fullName evidence="2">Uncharacterized protein</fullName>
    </submittedName>
</protein>
<dbReference type="AlphaFoldDB" id="A0A6G0ZPJ0"/>
<keyword evidence="1" id="KW-0812">Transmembrane</keyword>
<dbReference type="Proteomes" id="UP000478052">
    <property type="component" value="Unassembled WGS sequence"/>
</dbReference>
<evidence type="ECO:0000256" key="1">
    <source>
        <dbReference type="SAM" id="Phobius"/>
    </source>
</evidence>
<accession>A0A6G0ZPJ0</accession>
<keyword evidence="1" id="KW-0472">Membrane</keyword>
<organism evidence="2 3">
    <name type="scientific">Aphis craccivora</name>
    <name type="common">Cowpea aphid</name>
    <dbReference type="NCBI Taxonomy" id="307492"/>
    <lineage>
        <taxon>Eukaryota</taxon>
        <taxon>Metazoa</taxon>
        <taxon>Ecdysozoa</taxon>
        <taxon>Arthropoda</taxon>
        <taxon>Hexapoda</taxon>
        <taxon>Insecta</taxon>
        <taxon>Pterygota</taxon>
        <taxon>Neoptera</taxon>
        <taxon>Paraneoptera</taxon>
        <taxon>Hemiptera</taxon>
        <taxon>Sternorrhyncha</taxon>
        <taxon>Aphidomorpha</taxon>
        <taxon>Aphidoidea</taxon>
        <taxon>Aphididae</taxon>
        <taxon>Aphidini</taxon>
        <taxon>Aphis</taxon>
        <taxon>Aphis</taxon>
    </lineage>
</organism>
<name>A0A6G0ZPJ0_APHCR</name>
<keyword evidence="1" id="KW-1133">Transmembrane helix</keyword>
<gene>
    <name evidence="2" type="ORF">FWK35_00004546</name>
</gene>
<dbReference type="EMBL" id="VUJU01000061">
    <property type="protein sequence ID" value="KAF0773439.1"/>
    <property type="molecule type" value="Genomic_DNA"/>
</dbReference>
<sequence>MENLVLNFLTLDINTNNFMIFQLQNYLQIFAILTYFVKI</sequence>
<keyword evidence="3" id="KW-1185">Reference proteome</keyword>
<dbReference type="OrthoDB" id="10559745at2759"/>
<evidence type="ECO:0000313" key="3">
    <source>
        <dbReference type="Proteomes" id="UP000478052"/>
    </source>
</evidence>